<dbReference type="Pfam" id="PF00496">
    <property type="entry name" value="SBP_bac_5"/>
    <property type="match status" value="1"/>
</dbReference>
<evidence type="ECO:0000313" key="8">
    <source>
        <dbReference type="Proteomes" id="UP000295680"/>
    </source>
</evidence>
<feature type="transmembrane region" description="Helical" evidence="5">
    <location>
        <begin position="588"/>
        <end position="610"/>
    </location>
</feature>
<comment type="caution">
    <text evidence="7">The sequence shown here is derived from an EMBL/GenBank/DDBJ whole genome shotgun (WGS) entry which is preliminary data.</text>
</comment>
<dbReference type="EMBL" id="SLWS01000003">
    <property type="protein sequence ID" value="TCO60917.1"/>
    <property type="molecule type" value="Genomic_DNA"/>
</dbReference>
<dbReference type="Proteomes" id="UP000295680">
    <property type="component" value="Unassembled WGS sequence"/>
</dbReference>
<proteinExistence type="inferred from homology"/>
<dbReference type="GO" id="GO:1904680">
    <property type="term" value="F:peptide transmembrane transporter activity"/>
    <property type="evidence" value="ECO:0007669"/>
    <property type="project" value="TreeGrafter"/>
</dbReference>
<keyword evidence="5" id="KW-1133">Transmembrane helix</keyword>
<dbReference type="Gene3D" id="3.40.190.10">
    <property type="entry name" value="Periplasmic binding protein-like II"/>
    <property type="match status" value="1"/>
</dbReference>
<gene>
    <name evidence="7" type="ORF">EV192_103499</name>
</gene>
<organism evidence="7 8">
    <name type="scientific">Actinocrispum wychmicini</name>
    <dbReference type="NCBI Taxonomy" id="1213861"/>
    <lineage>
        <taxon>Bacteria</taxon>
        <taxon>Bacillati</taxon>
        <taxon>Actinomycetota</taxon>
        <taxon>Actinomycetes</taxon>
        <taxon>Pseudonocardiales</taxon>
        <taxon>Pseudonocardiaceae</taxon>
        <taxon>Actinocrispum</taxon>
    </lineage>
</organism>
<dbReference type="SUPFAM" id="SSF53850">
    <property type="entry name" value="Periplasmic binding protein-like II"/>
    <property type="match status" value="1"/>
</dbReference>
<keyword evidence="8" id="KW-1185">Reference proteome</keyword>
<keyword evidence="5" id="KW-0472">Membrane</keyword>
<dbReference type="GO" id="GO:0015833">
    <property type="term" value="P:peptide transport"/>
    <property type="evidence" value="ECO:0007669"/>
    <property type="project" value="TreeGrafter"/>
</dbReference>
<keyword evidence="5" id="KW-0812">Transmembrane</keyword>
<dbReference type="InterPro" id="IPR039424">
    <property type="entry name" value="SBP_5"/>
</dbReference>
<name>A0A4R2JPK0_9PSEU</name>
<evidence type="ECO:0000256" key="1">
    <source>
        <dbReference type="ARBA" id="ARBA00004196"/>
    </source>
</evidence>
<protein>
    <submittedName>
        <fullName evidence="7">Peptide/nickel transport system substrate-binding protein</fullName>
    </submittedName>
</protein>
<evidence type="ECO:0000256" key="5">
    <source>
        <dbReference type="SAM" id="Phobius"/>
    </source>
</evidence>
<dbReference type="PANTHER" id="PTHR30290:SF10">
    <property type="entry name" value="PERIPLASMIC OLIGOPEPTIDE-BINDING PROTEIN-RELATED"/>
    <property type="match status" value="1"/>
</dbReference>
<keyword evidence="4" id="KW-0732">Signal</keyword>
<evidence type="ECO:0000256" key="2">
    <source>
        <dbReference type="ARBA" id="ARBA00005695"/>
    </source>
</evidence>
<evidence type="ECO:0000313" key="7">
    <source>
        <dbReference type="EMBL" id="TCO60917.1"/>
    </source>
</evidence>
<dbReference type="GO" id="GO:0030313">
    <property type="term" value="C:cell envelope"/>
    <property type="evidence" value="ECO:0007669"/>
    <property type="project" value="UniProtKB-SubCell"/>
</dbReference>
<dbReference type="Gene3D" id="3.10.105.10">
    <property type="entry name" value="Dipeptide-binding Protein, Domain 3"/>
    <property type="match status" value="1"/>
</dbReference>
<accession>A0A4R2JPK0</accession>
<keyword evidence="3" id="KW-0813">Transport</keyword>
<dbReference type="PANTHER" id="PTHR30290">
    <property type="entry name" value="PERIPLASMIC BINDING COMPONENT OF ABC TRANSPORTER"/>
    <property type="match status" value="1"/>
</dbReference>
<evidence type="ECO:0000259" key="6">
    <source>
        <dbReference type="Pfam" id="PF00496"/>
    </source>
</evidence>
<dbReference type="InterPro" id="IPR000914">
    <property type="entry name" value="SBP_5_dom"/>
</dbReference>
<feature type="domain" description="Solute-binding protein family 5" evidence="6">
    <location>
        <begin position="93"/>
        <end position="462"/>
    </location>
</feature>
<dbReference type="CDD" id="cd00995">
    <property type="entry name" value="PBP2_NikA_DppA_OppA_like"/>
    <property type="match status" value="1"/>
</dbReference>
<comment type="subcellular location">
    <subcellularLocation>
        <location evidence="1">Cell envelope</location>
    </subcellularLocation>
</comment>
<sequence>MDGYFFAIVQEEVVDVLFRRRWAGALVAASALVATPFAVVGTAQAQGQTTLRAGVTQELDSLNPFITITRIGTDLTRLTYEYLTTYDPTDYHPVPGLAESWKTSDDKLTWTFTIRSGATWSDGQPVTAKDAAYTFNTMMTNPTAATANGNFVQGWDSVTATDDKTLVIRTKEPRSTMLALDVPIVPEHIWSKVTDLKAEPPLPLVGDGPFIVDDYKPSQFIKLKANKNYWRGAPKIGELDFVYYKNVDAEVQALKKGEIDLMNRLVPAQYESLKEDPTIRLNTGAGRRLNELLINPGATSSDNKPIGDGNPALKDVKLRQAIAQAVNSKALVDKVWGGFASEASGYIPPGFAEFHSDSAVKFDPAAANKLLDDNGYPKGNDGVRVDKTGKPLKLRLLGHAETNLDEQGSKYITGWLKDIGIAVDVQLVSDQKINDATTAANYDLVFSGWSANPDPDYVLSLQTCAARPNADGKGATPDSFLCDPEYDSLYQQQLAETDRTKRVEIVKKMQQVLQDRAALVILGYDNPLEAYRADKWAPFTTQPSTGGVIMNQQGYWGYYSATPGKTDKNAAASADATPTAAPGGNTGLIIGLAGGGVVVIAAAVLVVARLRRRGTADERE</sequence>
<reference evidence="7 8" key="1">
    <citation type="submission" date="2019-03" db="EMBL/GenBank/DDBJ databases">
        <title>Genomic Encyclopedia of Type Strains, Phase IV (KMG-IV): sequencing the most valuable type-strain genomes for metagenomic binning, comparative biology and taxonomic classification.</title>
        <authorList>
            <person name="Goeker M."/>
        </authorList>
    </citation>
    <scope>NUCLEOTIDE SEQUENCE [LARGE SCALE GENOMIC DNA]</scope>
    <source>
        <strain evidence="7 8">DSM 45934</strain>
    </source>
</reference>
<evidence type="ECO:0000256" key="4">
    <source>
        <dbReference type="ARBA" id="ARBA00022729"/>
    </source>
</evidence>
<evidence type="ECO:0000256" key="3">
    <source>
        <dbReference type="ARBA" id="ARBA00022448"/>
    </source>
</evidence>
<comment type="similarity">
    <text evidence="2">Belongs to the bacterial solute-binding protein 5 family.</text>
</comment>
<dbReference type="AlphaFoldDB" id="A0A4R2JPK0"/>
<dbReference type="OrthoDB" id="9046151at2"/>